<name>A0A917D3Y6_9BACL</name>
<dbReference type="InterPro" id="IPR015231">
    <property type="entry name" value="DUF1934"/>
</dbReference>
<proteinExistence type="predicted"/>
<dbReference type="Proteomes" id="UP000637643">
    <property type="component" value="Unassembled WGS sequence"/>
</dbReference>
<dbReference type="RefSeq" id="WP_189031772.1">
    <property type="nucleotide sequence ID" value="NZ_BMKR01000048.1"/>
</dbReference>
<reference evidence="1" key="1">
    <citation type="journal article" date="2014" name="Int. J. Syst. Evol. Microbiol.">
        <title>Complete genome sequence of Corynebacterium casei LMG S-19264T (=DSM 44701T), isolated from a smear-ripened cheese.</title>
        <authorList>
            <consortium name="US DOE Joint Genome Institute (JGI-PGF)"/>
            <person name="Walter F."/>
            <person name="Albersmeier A."/>
            <person name="Kalinowski J."/>
            <person name="Ruckert C."/>
        </authorList>
    </citation>
    <scope>NUCLEOTIDE SEQUENCE</scope>
    <source>
        <strain evidence="1">CGMCC 1.16134</strain>
    </source>
</reference>
<protein>
    <recommendedName>
        <fullName evidence="3">DUF1934 domain-containing protein</fullName>
    </recommendedName>
</protein>
<dbReference type="InterPro" id="IPR012674">
    <property type="entry name" value="Calycin"/>
</dbReference>
<gene>
    <name evidence="1" type="ORF">GCM10010912_62740</name>
</gene>
<reference evidence="1" key="2">
    <citation type="submission" date="2020-09" db="EMBL/GenBank/DDBJ databases">
        <authorList>
            <person name="Sun Q."/>
            <person name="Zhou Y."/>
        </authorList>
    </citation>
    <scope>NUCLEOTIDE SEQUENCE</scope>
    <source>
        <strain evidence="1">CGMCC 1.16134</strain>
    </source>
</reference>
<accession>A0A917D3Y6</accession>
<evidence type="ECO:0000313" key="2">
    <source>
        <dbReference type="Proteomes" id="UP000637643"/>
    </source>
</evidence>
<keyword evidence="2" id="KW-1185">Reference proteome</keyword>
<evidence type="ECO:0000313" key="1">
    <source>
        <dbReference type="EMBL" id="GGG09736.1"/>
    </source>
</evidence>
<dbReference type="Pfam" id="PF09148">
    <property type="entry name" value="DUF1934"/>
    <property type="match status" value="1"/>
</dbReference>
<dbReference type="SUPFAM" id="SSF50814">
    <property type="entry name" value="Lipocalins"/>
    <property type="match status" value="1"/>
</dbReference>
<dbReference type="Gene3D" id="2.40.128.20">
    <property type="match status" value="1"/>
</dbReference>
<dbReference type="AlphaFoldDB" id="A0A917D3Y6"/>
<evidence type="ECO:0008006" key="3">
    <source>
        <dbReference type="Google" id="ProtNLM"/>
    </source>
</evidence>
<organism evidence="1 2">
    <name type="scientific">Paenibacillus albidus</name>
    <dbReference type="NCBI Taxonomy" id="2041023"/>
    <lineage>
        <taxon>Bacteria</taxon>
        <taxon>Bacillati</taxon>
        <taxon>Bacillota</taxon>
        <taxon>Bacilli</taxon>
        <taxon>Bacillales</taxon>
        <taxon>Paenibacillaceae</taxon>
        <taxon>Paenibacillus</taxon>
    </lineage>
</organism>
<sequence>MPELQSDKYPVSIQLVSLQDGQRNVLNVAGEVISKGPQLYVRYEELQQSPQGESVSVRTTVKISGSELKLIRHGAVQSEQTFEAGRQLPGFYRSPYTQFNLSTQTRKLDVVRKGRDFTVSWDYDLHVYGELSGSFAISLHIQEEPKS</sequence>
<comment type="caution">
    <text evidence="1">The sequence shown here is derived from an EMBL/GenBank/DDBJ whole genome shotgun (WGS) entry which is preliminary data.</text>
</comment>
<dbReference type="EMBL" id="BMKR01000048">
    <property type="protein sequence ID" value="GGG09736.1"/>
    <property type="molecule type" value="Genomic_DNA"/>
</dbReference>